<organism evidence="2 3">
    <name type="scientific">Halocatena salina</name>
    <dbReference type="NCBI Taxonomy" id="2934340"/>
    <lineage>
        <taxon>Archaea</taxon>
        <taxon>Methanobacteriati</taxon>
        <taxon>Methanobacteriota</taxon>
        <taxon>Stenosarchaea group</taxon>
        <taxon>Halobacteria</taxon>
        <taxon>Halobacteriales</taxon>
        <taxon>Natronomonadaceae</taxon>
        <taxon>Halocatena</taxon>
    </lineage>
</organism>
<dbReference type="GO" id="GO:0045892">
    <property type="term" value="P:negative regulation of DNA-templated transcription"/>
    <property type="evidence" value="ECO:0007669"/>
    <property type="project" value="TreeGrafter"/>
</dbReference>
<dbReference type="EMBL" id="CP096020">
    <property type="protein sequence ID" value="UPM44571.1"/>
    <property type="molecule type" value="Genomic_DNA"/>
</dbReference>
<accession>A0A8U0A5W7</accession>
<feature type="domain" description="IclR-ED" evidence="1">
    <location>
        <begin position="12"/>
        <end position="196"/>
    </location>
</feature>
<dbReference type="RefSeq" id="WP_247995225.1">
    <property type="nucleotide sequence ID" value="NZ_CP096020.1"/>
</dbReference>
<evidence type="ECO:0000313" key="2">
    <source>
        <dbReference type="EMBL" id="UPM44571.1"/>
    </source>
</evidence>
<keyword evidence="3" id="KW-1185">Reference proteome</keyword>
<geneLocation type="plasmid" evidence="2 3">
    <name>unnamed1</name>
</geneLocation>
<name>A0A8U0A5W7_9EURY</name>
<dbReference type="InterPro" id="IPR029016">
    <property type="entry name" value="GAF-like_dom_sf"/>
</dbReference>
<reference evidence="2" key="1">
    <citation type="submission" date="2022-04" db="EMBL/GenBank/DDBJ databases">
        <title>Halocatena sp. nov., isolated from a salt lake.</title>
        <authorList>
            <person name="Cui H.-L."/>
        </authorList>
    </citation>
    <scope>NUCLEOTIDE SEQUENCE</scope>
    <source>
        <strain evidence="2">AD-1</strain>
        <plasmid evidence="2">unnamed1</plasmid>
    </source>
</reference>
<dbReference type="Gene3D" id="3.30.450.40">
    <property type="match status" value="1"/>
</dbReference>
<keyword evidence="2" id="KW-0614">Plasmid</keyword>
<dbReference type="Proteomes" id="UP000831768">
    <property type="component" value="Plasmid unnamed1"/>
</dbReference>
<dbReference type="PANTHER" id="PTHR30136">
    <property type="entry name" value="HELIX-TURN-HELIX TRANSCRIPTIONAL REGULATOR, ICLR FAMILY"/>
    <property type="match status" value="1"/>
</dbReference>
<dbReference type="InterPro" id="IPR050707">
    <property type="entry name" value="HTH_MetabolicPath_Reg"/>
</dbReference>
<dbReference type="InterPro" id="IPR014757">
    <property type="entry name" value="Tscrpt_reg_IclR_C"/>
</dbReference>
<protein>
    <submittedName>
        <fullName evidence="2">IclR family transcriptional regulator</fullName>
    </submittedName>
</protein>
<evidence type="ECO:0000259" key="1">
    <source>
        <dbReference type="PROSITE" id="PS51078"/>
    </source>
</evidence>
<proteinExistence type="predicted"/>
<dbReference type="PROSITE" id="PS51078">
    <property type="entry name" value="ICLR_ED"/>
    <property type="match status" value="1"/>
</dbReference>
<dbReference type="GO" id="GO:0003700">
    <property type="term" value="F:DNA-binding transcription factor activity"/>
    <property type="evidence" value="ECO:0007669"/>
    <property type="project" value="TreeGrafter"/>
</dbReference>
<gene>
    <name evidence="2" type="ORF">MW046_13585</name>
</gene>
<dbReference type="GO" id="GO:0003677">
    <property type="term" value="F:DNA binding"/>
    <property type="evidence" value="ECO:0007669"/>
    <property type="project" value="TreeGrafter"/>
</dbReference>
<dbReference type="GeneID" id="71929098"/>
<dbReference type="AlphaFoldDB" id="A0A8U0A5W7"/>
<sequence>MKNGYTYSLSLRFLDIAEYVKNEVAKHDIVEDEVNSLAVDTGELVHFGAEEAGQVVYISKARGDAAVETVSSIGKRMPMHSTSLGKAILAELSPEQVEQIIERHGLPKRTEATITHADDLHEELAKTRQRGYAIDDEENIPGVRCIGMAIAAPDTDVLGALSISGPSQRMTDERIENDLSGVIAQAANVIEVNSMYS</sequence>
<dbReference type="SUPFAM" id="SSF55781">
    <property type="entry name" value="GAF domain-like"/>
    <property type="match status" value="1"/>
</dbReference>
<dbReference type="KEGG" id="haad:MW046_13585"/>
<dbReference type="PANTHER" id="PTHR30136:SF35">
    <property type="entry name" value="HTH-TYPE TRANSCRIPTIONAL REGULATOR RV1719"/>
    <property type="match status" value="1"/>
</dbReference>
<evidence type="ECO:0000313" key="3">
    <source>
        <dbReference type="Proteomes" id="UP000831768"/>
    </source>
</evidence>
<dbReference type="Pfam" id="PF01614">
    <property type="entry name" value="IclR_C"/>
    <property type="match status" value="1"/>
</dbReference>